<dbReference type="InterPro" id="IPR026850">
    <property type="entry name" value="FANCL_C"/>
</dbReference>
<accession>A0A3M6VQD3</accession>
<dbReference type="PANTHER" id="PTHR13206">
    <property type="entry name" value="UBIQUITIN LIGASE PROTEIN PHF9 FANCONI ANEMIA GROUP L PROTEIN"/>
    <property type="match status" value="1"/>
</dbReference>
<feature type="domain" description="FANCL C-terminal" evidence="3">
    <location>
        <begin position="317"/>
        <end position="410"/>
    </location>
</feature>
<keyword evidence="8" id="KW-1185">Reference proteome</keyword>
<organism evidence="6 8">
    <name type="scientific">Peronospora effusa</name>
    <dbReference type="NCBI Taxonomy" id="542832"/>
    <lineage>
        <taxon>Eukaryota</taxon>
        <taxon>Sar</taxon>
        <taxon>Stramenopiles</taxon>
        <taxon>Oomycota</taxon>
        <taxon>Peronosporomycetes</taxon>
        <taxon>Peronosporales</taxon>
        <taxon>Peronosporaceae</taxon>
        <taxon>Peronospora</taxon>
    </lineage>
</organism>
<dbReference type="GO" id="GO:0061630">
    <property type="term" value="F:ubiquitin protein ligase activity"/>
    <property type="evidence" value="ECO:0007669"/>
    <property type="project" value="TreeGrafter"/>
</dbReference>
<dbReference type="InterPro" id="IPR013083">
    <property type="entry name" value="Znf_RING/FYVE/PHD"/>
</dbReference>
<dbReference type="InterPro" id="IPR043898">
    <property type="entry name" value="FANCL_d2"/>
</dbReference>
<dbReference type="VEuPathDB" id="FungiDB:DD237_000898"/>
<dbReference type="EMBL" id="QLLG01000037">
    <property type="protein sequence ID" value="RMX69078.1"/>
    <property type="molecule type" value="Genomic_DNA"/>
</dbReference>
<name>A0A3M6VQD3_9STRA</name>
<gene>
    <name evidence="7" type="ORF">DD237_000898</name>
    <name evidence="6" type="ORF">DD238_001930</name>
</gene>
<evidence type="ECO:0000313" key="8">
    <source>
        <dbReference type="Proteomes" id="UP000282087"/>
    </source>
</evidence>
<proteinExistence type="predicted"/>
<dbReference type="SMART" id="SM01197">
    <property type="entry name" value="FANCL_C"/>
    <property type="match status" value="1"/>
</dbReference>
<dbReference type="Gene3D" id="3.30.40.10">
    <property type="entry name" value="Zinc/RING finger domain, C3HC4 (zinc finger)"/>
    <property type="match status" value="1"/>
</dbReference>
<feature type="region of interest" description="Disordered" evidence="1">
    <location>
        <begin position="331"/>
        <end position="357"/>
    </location>
</feature>
<dbReference type="SUPFAM" id="SSF57850">
    <property type="entry name" value="RING/U-box"/>
    <property type="match status" value="1"/>
</dbReference>
<evidence type="ECO:0000259" key="4">
    <source>
        <dbReference type="Pfam" id="PF18890"/>
    </source>
</evidence>
<dbReference type="CDD" id="cd16490">
    <property type="entry name" value="RING-CH-C4HC3_FANCL"/>
    <property type="match status" value="1"/>
</dbReference>
<dbReference type="PANTHER" id="PTHR13206:SF0">
    <property type="entry name" value="E3 UBIQUITIN-PROTEIN LIGASE FANCL"/>
    <property type="match status" value="1"/>
</dbReference>
<evidence type="ECO:0000313" key="7">
    <source>
        <dbReference type="EMBL" id="RQM18695.1"/>
    </source>
</evidence>
<evidence type="ECO:0000259" key="3">
    <source>
        <dbReference type="Pfam" id="PF11793"/>
    </source>
</evidence>
<evidence type="ECO:0000259" key="2">
    <source>
        <dbReference type="Pfam" id="PF09765"/>
    </source>
</evidence>
<dbReference type="Gene3D" id="3.10.110.20">
    <property type="entry name" value="RWD domain-like"/>
    <property type="match status" value="1"/>
</dbReference>
<dbReference type="STRING" id="542832.A0A3M6VQD3"/>
<protein>
    <recommendedName>
        <fullName evidence="10">RING-type domain-containing protein</fullName>
    </recommendedName>
</protein>
<dbReference type="CDD" id="cd23831">
    <property type="entry name" value="DRWD-N_FANCL"/>
    <property type="match status" value="1"/>
</dbReference>
<dbReference type="InterPro" id="IPR043003">
    <property type="entry name" value="FANCL_d3_sf"/>
</dbReference>
<dbReference type="CDD" id="cd23786">
    <property type="entry name" value="ELF_FANCL"/>
    <property type="match status" value="1"/>
</dbReference>
<dbReference type="AlphaFoldDB" id="A0A3M6VQD3"/>
<evidence type="ECO:0000256" key="1">
    <source>
        <dbReference type="SAM" id="MobiDB-lite"/>
    </source>
</evidence>
<dbReference type="EMBL" id="QKXF01000022">
    <property type="protein sequence ID" value="RQM18695.1"/>
    <property type="molecule type" value="Genomic_DNA"/>
</dbReference>
<evidence type="ECO:0000259" key="5">
    <source>
        <dbReference type="Pfam" id="PF18891"/>
    </source>
</evidence>
<evidence type="ECO:0008006" key="10">
    <source>
        <dbReference type="Google" id="ProtNLM"/>
    </source>
</evidence>
<evidence type="ECO:0000313" key="6">
    <source>
        <dbReference type="EMBL" id="RMX69078.1"/>
    </source>
</evidence>
<dbReference type="Pfam" id="PF11793">
    <property type="entry name" value="FANCL_C"/>
    <property type="match status" value="1"/>
</dbReference>
<dbReference type="Pfam" id="PF18891">
    <property type="entry name" value="FANCL_d3"/>
    <property type="match status" value="1"/>
</dbReference>
<dbReference type="CDD" id="cd23832">
    <property type="entry name" value="DRWD-C_FANCL"/>
    <property type="match status" value="1"/>
</dbReference>
<dbReference type="Pfam" id="PF18890">
    <property type="entry name" value="FANCL_d2"/>
    <property type="match status" value="1"/>
</dbReference>
<feature type="domain" description="FANCL UBC-like" evidence="4">
    <location>
        <begin position="113"/>
        <end position="209"/>
    </location>
</feature>
<feature type="domain" description="FANCL UBC-like" evidence="5">
    <location>
        <begin position="212"/>
        <end position="307"/>
    </location>
</feature>
<reference evidence="8 9" key="1">
    <citation type="submission" date="2018-06" db="EMBL/GenBank/DDBJ databases">
        <title>Comparative genomics of downy mildews reveals potential adaptations to biotrophy.</title>
        <authorList>
            <person name="Fletcher K."/>
            <person name="Klosterman S.J."/>
            <person name="Derevnina L."/>
            <person name="Martin F."/>
            <person name="Koike S."/>
            <person name="Reyes Chin-Wo S."/>
            <person name="Mou B."/>
            <person name="Michelmore R."/>
        </authorList>
    </citation>
    <scope>NUCLEOTIDE SEQUENCE [LARGE SCALE GENOMIC DNA]</scope>
    <source>
        <strain evidence="7 9">R13</strain>
        <strain evidence="6 8">R14</strain>
    </source>
</reference>
<evidence type="ECO:0000313" key="9">
    <source>
        <dbReference type="Proteomes" id="UP000286097"/>
    </source>
</evidence>
<dbReference type="InterPro" id="IPR044037">
    <property type="entry name" value="FANCL_d3"/>
</dbReference>
<dbReference type="GO" id="GO:0036297">
    <property type="term" value="P:interstrand cross-link repair"/>
    <property type="evidence" value="ECO:0007669"/>
    <property type="project" value="InterPro"/>
</dbReference>
<dbReference type="Proteomes" id="UP000282087">
    <property type="component" value="Unassembled WGS sequence"/>
</dbReference>
<dbReference type="Pfam" id="PF09765">
    <property type="entry name" value="FANCL_d1"/>
    <property type="match status" value="1"/>
</dbReference>
<dbReference type="Proteomes" id="UP000286097">
    <property type="component" value="Unassembled WGS sequence"/>
</dbReference>
<dbReference type="InterPro" id="IPR016135">
    <property type="entry name" value="UBQ-conjugating_enzyme/RWD"/>
</dbReference>
<dbReference type="Gene3D" id="3.10.110.10">
    <property type="entry name" value="Ubiquitin Conjugating Enzyme"/>
    <property type="match status" value="1"/>
</dbReference>
<feature type="domain" description="Fanconi anemia complex subunit FancL WD-repeat containing" evidence="2">
    <location>
        <begin position="14"/>
        <end position="96"/>
    </location>
</feature>
<sequence>MNKILSRVSGIMFFVSEDGERSSYRGYVCVQGDEFAVRVSNVKYDAPTGRIVLKNAQLDVERALAARLKPQHATLKLRLAQASSLEGFGAELEELVAICCRKQVGNQVALPSAKYYARLMAELDVVGWNRLRQLSDDLRSLELEIMDKSGRSHTVQVLLPLQYEDQGFAIKPECFVDAPEPFELQWPSDNNQVVLDEVLKQFELFLDRFQTFWNVLDALDATTCVLEPHRPARATGRRRLALERHASVQFEVDPAHPTAMLSELSFFGNQASVGALRERWGSASSRWDETRSLQENLEDVLKITLPSQKTTKPDEFAVECGICYSYRLEEEDEDTEETKQGSGATSMQQKRAPEQGSRIPDRLCENAKCNRPFHVKCLFDWLRALPTSRQSFHTVFGECPYCREAISAKFQPKF</sequence>
<dbReference type="GO" id="GO:0043240">
    <property type="term" value="C:Fanconi anaemia nuclear complex"/>
    <property type="evidence" value="ECO:0007669"/>
    <property type="project" value="InterPro"/>
</dbReference>
<dbReference type="InterPro" id="IPR019162">
    <property type="entry name" value="FancL_WD-rpt_cont_dom"/>
</dbReference>
<comment type="caution">
    <text evidence="6">The sequence shown here is derived from an EMBL/GenBank/DDBJ whole genome shotgun (WGS) entry which is preliminary data.</text>
</comment>
<dbReference type="InterPro" id="IPR026848">
    <property type="entry name" value="Fancl"/>
</dbReference>
<feature type="compositionally biased region" description="Polar residues" evidence="1">
    <location>
        <begin position="340"/>
        <end position="349"/>
    </location>
</feature>
<dbReference type="GO" id="GO:0006513">
    <property type="term" value="P:protein monoubiquitination"/>
    <property type="evidence" value="ECO:0007669"/>
    <property type="project" value="TreeGrafter"/>
</dbReference>